<evidence type="ECO:0000313" key="9">
    <source>
        <dbReference type="Proteomes" id="UP000095283"/>
    </source>
</evidence>
<evidence type="ECO:0000256" key="2">
    <source>
        <dbReference type="ARBA" id="ARBA00022771"/>
    </source>
</evidence>
<evidence type="ECO:0000256" key="3">
    <source>
        <dbReference type="ARBA" id="ARBA00022833"/>
    </source>
</evidence>
<dbReference type="AlphaFoldDB" id="A0A1I7XEK9"/>
<evidence type="ECO:0000256" key="1">
    <source>
        <dbReference type="ARBA" id="ARBA00022723"/>
    </source>
</evidence>
<keyword evidence="7" id="KW-0812">Transmembrane</keyword>
<evidence type="ECO:0000256" key="4">
    <source>
        <dbReference type="PROSITE-ProRule" id="PRU00091"/>
    </source>
</evidence>
<feature type="coiled-coil region" evidence="5">
    <location>
        <begin position="381"/>
        <end position="408"/>
    </location>
</feature>
<dbReference type="Pfam" id="PF01363">
    <property type="entry name" value="FYVE"/>
    <property type="match status" value="1"/>
</dbReference>
<feature type="region of interest" description="Disordered" evidence="6">
    <location>
        <begin position="86"/>
        <end position="120"/>
    </location>
</feature>
<dbReference type="InterPro" id="IPR013083">
    <property type="entry name" value="Znf_RING/FYVE/PHD"/>
</dbReference>
<dbReference type="InterPro" id="IPR035899">
    <property type="entry name" value="DBL_dom_sf"/>
</dbReference>
<dbReference type="InterPro" id="IPR000306">
    <property type="entry name" value="Znf_FYVE"/>
</dbReference>
<dbReference type="PROSITE" id="PS50178">
    <property type="entry name" value="ZF_FYVE"/>
    <property type="match status" value="1"/>
</dbReference>
<keyword evidence="7" id="KW-1133">Transmembrane helix</keyword>
<evidence type="ECO:0000313" key="10">
    <source>
        <dbReference type="WBParaSite" id="Hba_15772"/>
    </source>
</evidence>
<feature type="domain" description="FYVE-type" evidence="8">
    <location>
        <begin position="544"/>
        <end position="593"/>
    </location>
</feature>
<evidence type="ECO:0000256" key="5">
    <source>
        <dbReference type="SAM" id="Coils"/>
    </source>
</evidence>
<feature type="region of interest" description="Disordered" evidence="6">
    <location>
        <begin position="1"/>
        <end position="31"/>
    </location>
</feature>
<name>A0A1I7XEK9_HETBA</name>
<dbReference type="InterPro" id="IPR011011">
    <property type="entry name" value="Znf_FYVE_PHD"/>
</dbReference>
<dbReference type="GO" id="GO:0008270">
    <property type="term" value="F:zinc ion binding"/>
    <property type="evidence" value="ECO:0007669"/>
    <property type="project" value="UniProtKB-KW"/>
</dbReference>
<evidence type="ECO:0000256" key="6">
    <source>
        <dbReference type="SAM" id="MobiDB-lite"/>
    </source>
</evidence>
<dbReference type="WBParaSite" id="Hba_15772">
    <property type="protein sequence ID" value="Hba_15772"/>
    <property type="gene ID" value="Hba_15772"/>
</dbReference>
<protein>
    <submittedName>
        <fullName evidence="10">FYVE-type domain-containing protein</fullName>
    </submittedName>
</protein>
<keyword evidence="7" id="KW-0472">Membrane</keyword>
<keyword evidence="3" id="KW-0862">Zinc</keyword>
<proteinExistence type="predicted"/>
<accession>A0A1I7XEK9</accession>
<sequence length="784" mass="90218">MSKPPVAPKPKSVVDEKKNSNSLSTCLPTPAITVSSSDITDFVSQFVWNNPEDNISDAVEDQRRRPSNSESVRELARQFEESGLPFAALNTSSASSGSETDDERPSELRRDPGLDLLSPNKATVRRPSVGCFSGDPFMHEKIMDELKRQGVIRSSNHLFKHGVHVLEHSQEVDTLSISSTQHIPSDIGKLRDDKKVRTIGNLSIHIEEGSSSASTSRVESIASDRSSMLTSTDYETVIDYQTGDSEEYIYEFGKRLGKDLLNSQGTQQHVVRQLQHQIEQLIPVHQLLLDNFAAHLENWSSQSPDMADVIIKYADFLKICKPFLLEKTRFVQELTRLREENKDFDNATVAFEQKIFHRGVGAVVQQLDQVHQNFMSSVRERQQWEREINIARDEKRKYKRRMSEAIERQRRQSLVRSTVRFFKIKFYFLISRLTLFCFLQTPLVVQTTIREKVMSSTECHCNNDKCQCAQLKLIDSLSMNCDRSRCNSETNSLETVSQPGTPVDELPASSINSGIIQKKILLADTMKPLWIPDDSSTKCLMDGCDTVFSFLNRRHHCRDCGWLICSSCMGRAPLAKFDFKKEIVCPECYEKIESQCYVFEMHCYSFIKIDSFQYCLFVRYSFFHVLVSCRLFSFLTLYICYLLLHASIFLLLLLYKVKFQKFSIVEPQTLFLSPINRSLKRSNVRKRIALEDGLVFGKVFVKTPKGTELIRHAQLTDGMVLKFYKAAFDDDPCNQYVIYGFELREIELEQGGTQFELVHRNQIQTDRKEHLIIFRVEHEKSVKK</sequence>
<keyword evidence="2 4" id="KW-0863">Zinc-finger</keyword>
<evidence type="ECO:0000259" key="8">
    <source>
        <dbReference type="PROSITE" id="PS50178"/>
    </source>
</evidence>
<dbReference type="InterPro" id="IPR052113">
    <property type="entry name" value="FYVE-type_Zinc_Finger"/>
</dbReference>
<keyword evidence="1" id="KW-0479">Metal-binding</keyword>
<dbReference type="SUPFAM" id="SSF57903">
    <property type="entry name" value="FYVE/PHD zinc finger"/>
    <property type="match status" value="1"/>
</dbReference>
<dbReference type="PANTHER" id="PTHR39490">
    <property type="entry name" value="ARRESTIN DOMAIN-CONTAINING PROTEIN D"/>
    <property type="match status" value="1"/>
</dbReference>
<feature type="transmembrane region" description="Helical" evidence="7">
    <location>
        <begin position="631"/>
        <end position="655"/>
    </location>
</feature>
<dbReference type="InterPro" id="IPR017455">
    <property type="entry name" value="Znf_FYVE-rel"/>
</dbReference>
<feature type="compositionally biased region" description="Polar residues" evidence="6">
    <location>
        <begin position="20"/>
        <end position="31"/>
    </location>
</feature>
<organism evidence="9 10">
    <name type="scientific">Heterorhabditis bacteriophora</name>
    <name type="common">Entomopathogenic nematode worm</name>
    <dbReference type="NCBI Taxonomy" id="37862"/>
    <lineage>
        <taxon>Eukaryota</taxon>
        <taxon>Metazoa</taxon>
        <taxon>Ecdysozoa</taxon>
        <taxon>Nematoda</taxon>
        <taxon>Chromadorea</taxon>
        <taxon>Rhabditida</taxon>
        <taxon>Rhabditina</taxon>
        <taxon>Rhabditomorpha</taxon>
        <taxon>Strongyloidea</taxon>
        <taxon>Heterorhabditidae</taxon>
        <taxon>Heterorhabditis</taxon>
    </lineage>
</organism>
<feature type="compositionally biased region" description="Polar residues" evidence="6">
    <location>
        <begin position="89"/>
        <end position="98"/>
    </location>
</feature>
<reference evidence="10" key="1">
    <citation type="submission" date="2016-11" db="UniProtKB">
        <authorList>
            <consortium name="WormBaseParasite"/>
        </authorList>
    </citation>
    <scope>IDENTIFICATION</scope>
</reference>
<keyword evidence="5" id="KW-0175">Coiled coil</keyword>
<dbReference type="Gene3D" id="3.30.40.10">
    <property type="entry name" value="Zinc/RING finger domain, C3HC4 (zinc finger)"/>
    <property type="match status" value="1"/>
</dbReference>
<keyword evidence="9" id="KW-1185">Reference proteome</keyword>
<dbReference type="SMART" id="SM00064">
    <property type="entry name" value="FYVE"/>
    <property type="match status" value="1"/>
</dbReference>
<dbReference type="Gene3D" id="1.20.900.10">
    <property type="entry name" value="Dbl homology (DH) domain"/>
    <property type="match status" value="1"/>
</dbReference>
<evidence type="ECO:0000256" key="7">
    <source>
        <dbReference type="SAM" id="Phobius"/>
    </source>
</evidence>
<dbReference type="PANTHER" id="PTHR39490:SF8">
    <property type="entry name" value="ZINC FINGER FYVE DOMAIN-CONTAINING PROTEIN 21"/>
    <property type="match status" value="1"/>
</dbReference>
<dbReference type="Proteomes" id="UP000095283">
    <property type="component" value="Unplaced"/>
</dbReference>
<dbReference type="SUPFAM" id="SSF48065">
    <property type="entry name" value="DBL homology domain (DH-domain)"/>
    <property type="match status" value="1"/>
</dbReference>
<feature type="compositionally biased region" description="Basic and acidic residues" evidence="6">
    <location>
        <begin position="103"/>
        <end position="113"/>
    </location>
</feature>